<dbReference type="GO" id="GO:0016020">
    <property type="term" value="C:membrane"/>
    <property type="evidence" value="ECO:0007669"/>
    <property type="project" value="UniProtKB-SubCell"/>
</dbReference>
<reference evidence="4 5" key="1">
    <citation type="submission" date="2020-08" db="EMBL/GenBank/DDBJ databases">
        <title>Plant Genome Project.</title>
        <authorList>
            <person name="Zhang R.-G."/>
        </authorList>
    </citation>
    <scope>NUCLEOTIDE SEQUENCE [LARGE SCALE GENOMIC DNA]</scope>
    <source>
        <tissue evidence="4">Rhizome</tissue>
    </source>
</reference>
<gene>
    <name evidence="4" type="ORF">ZIOFF_048307</name>
</gene>
<keyword evidence="2" id="KW-0812">Transmembrane</keyword>
<protein>
    <submittedName>
        <fullName evidence="4">Uncharacterized protein</fullName>
    </submittedName>
</protein>
<evidence type="ECO:0000313" key="4">
    <source>
        <dbReference type="EMBL" id="KAG6493325.1"/>
    </source>
</evidence>
<evidence type="ECO:0000256" key="2">
    <source>
        <dbReference type="ARBA" id="ARBA00022692"/>
    </source>
</evidence>
<evidence type="ECO:0000256" key="1">
    <source>
        <dbReference type="ARBA" id="ARBA00004141"/>
    </source>
</evidence>
<keyword evidence="3" id="KW-0472">Membrane</keyword>
<proteinExistence type="predicted"/>
<keyword evidence="5" id="KW-1185">Reference proteome</keyword>
<dbReference type="SUPFAM" id="SSF103506">
    <property type="entry name" value="Mitochondrial carrier"/>
    <property type="match status" value="1"/>
</dbReference>
<accession>A0A8J5KU85</accession>
<evidence type="ECO:0000313" key="5">
    <source>
        <dbReference type="Proteomes" id="UP000734854"/>
    </source>
</evidence>
<dbReference type="Pfam" id="PF00153">
    <property type="entry name" value="Mito_carr"/>
    <property type="match status" value="1"/>
</dbReference>
<comment type="subcellular location">
    <subcellularLocation>
        <location evidence="1">Membrane</location>
        <topology evidence="1">Multi-pass membrane protein</topology>
    </subcellularLocation>
</comment>
<dbReference type="AlphaFoldDB" id="A0A8J5KU85"/>
<dbReference type="Proteomes" id="UP000734854">
    <property type="component" value="Unassembled WGS sequence"/>
</dbReference>
<dbReference type="Gene3D" id="1.50.40.10">
    <property type="entry name" value="Mitochondrial carrier domain"/>
    <property type="match status" value="1"/>
</dbReference>
<name>A0A8J5KU85_ZINOF</name>
<dbReference type="InterPro" id="IPR018108">
    <property type="entry name" value="MCP_transmembrane"/>
</dbReference>
<sequence length="232" mass="25882">MDDDLKKAIPFTLVFVSGGEEHRCRVVEEDEVLPFVCVERKMETGWPKLAMKVDMRMDEEGKSLYLGGRKMGFWRGNVPALMLYMPYTAIQFTVLHYSKTLAAGSSKKVFKIRYVLVQNLPFYLLIGTTPIPHEACLATRPSRGNMVVAARGRTRPPRGRTTRPCGCMRPLQSSLALHETVARPCGCARHPWSGSASREAVSEASCNYCEALRLCEDSARQLGLTQGHSEAL</sequence>
<evidence type="ECO:0000256" key="3">
    <source>
        <dbReference type="ARBA" id="ARBA00023136"/>
    </source>
</evidence>
<dbReference type="InterPro" id="IPR023395">
    <property type="entry name" value="MCP_dom_sf"/>
</dbReference>
<organism evidence="4 5">
    <name type="scientific">Zingiber officinale</name>
    <name type="common">Ginger</name>
    <name type="synonym">Amomum zingiber</name>
    <dbReference type="NCBI Taxonomy" id="94328"/>
    <lineage>
        <taxon>Eukaryota</taxon>
        <taxon>Viridiplantae</taxon>
        <taxon>Streptophyta</taxon>
        <taxon>Embryophyta</taxon>
        <taxon>Tracheophyta</taxon>
        <taxon>Spermatophyta</taxon>
        <taxon>Magnoliopsida</taxon>
        <taxon>Liliopsida</taxon>
        <taxon>Zingiberales</taxon>
        <taxon>Zingiberaceae</taxon>
        <taxon>Zingiber</taxon>
    </lineage>
</organism>
<comment type="caution">
    <text evidence="4">The sequence shown here is derived from an EMBL/GenBank/DDBJ whole genome shotgun (WGS) entry which is preliminary data.</text>
</comment>
<dbReference type="EMBL" id="JACMSC010000013">
    <property type="protein sequence ID" value="KAG6493325.1"/>
    <property type="molecule type" value="Genomic_DNA"/>
</dbReference>